<evidence type="ECO:0000313" key="3">
    <source>
        <dbReference type="Proteomes" id="UP000550660"/>
    </source>
</evidence>
<sequence length="1542" mass="173220">MAAIYSGIYLKLKSAKTSWEDKLKLARFAWISHQCVLPNKEQVLLDWVSHALVSYYNKKPELEDEVVEKLWAYLDSVIHSRRLQNLLKSGKTIGLSFSIAQVINERLSEACSQKTQQNIGAVLSCSSGILSTPSLSIIYTAKCELLVDLLSKLSELACQQLASDDALGSQLFNILQLTFAQYLLIQRQQTNPNRVFGQVTGRLLQPCLLLRHLLTVRSWTQADDNHVRQHLSREIRNQVETLLQAGLFQPELFSSYKEELLPEQELQEKKKGALKSLLLPVNTVQTKLGNGFCEPAFHGAVVAGSVSLLYKLFLDSYCKAENHLVCFHMLSRLFGCLRLSGLQESMREDDVLSPVDWSTELLALEQLLNLVLSSDIYNVASDRIRHKEVQFGFYRKLAQVLVSHSQASIPAWFRCLKLLMSLNHLIVEPDLDDLVASAWIDAEVSEPRTKKPQEALISTMFQTYSKLRQFPRLFEEVLTVICRPAADELRLPIFSAGLTVKLRECLLELPPNQILDILCLFVEKCQTLIIPAVEGSTEMALKLMLVSSVLHAFLFNMRSLDDVTPSPVVLRTQSLLAKMWKGIIQPLMELLRAPRKKKEKSDLWLRKASDSALLLVYTWVEVDTLFDVSCNKYVSPAAEIAGSVTEPAARHLGISAFLPGVEEQHWERITELANSFASTSKYCLELLTLHRMKMILMQSKADLQALQHAAAFILECGRSSMSREESEPWDGDINTISDLTYPTAQWHLVISNLTILLPNLSLKDVEYIANMLLETLVSGKAQEAATDQELSISIRKISLDLLHSSFLPEMKILHCAFLTSLIQQFARVLPAAARDPVDLPLQQLSAGNIPWHEEILALCRPIDPLEAPSENKQLKDELSLSWKTLEKVAQCIELLAKNGCPVILKESQLESCLSLLEIASLLKLDSLPPSDCTRCFLLLLSLLANTRASVSCSRVLLLEFLNTCFHLLRCLQAGRNASSVFKVFHASDVLETVMTSQLTVSKFFTDVLTVPAWAQYLQEFQAFLEDCLQMVIERRQSVKLNLEKFTSFLVSCKPDIGAAKSKGWKNWNPAAGQLLLMAFTTLCRVVTLYLQQLPEKKLQSADVLSALLEPVVLQMVRTVEHGLQSNTQNQPLPVAFIPSVTTLLKADLSHAVKKGWQKEPSGFLEQPRIKLYQKFYSQILRELPCAGSNLQFLNSALQFLTVFCSVPELYPGKETAVMVVFAVKKLLTGPAVTAQVIQSMEMELTELLVQLLGNCSAEEFYTIMRLVLQGLEVKNAWQQKAKEVLSAVTLTKLLLSCPLSGDKEKAFWFASPQIITALAMQTKEACQDQSLISSVVVPILETVAALLRQGEGVLLNPHHVALAFSILLTVPLDHLKTEDYHSVFLGVHEVLFSIVQCHPKVLLKAAPSFLNSFHRLVVSVMHEGRQKGDKGNTEEFEVILKCAHLVERMYTHIAAETEDFTVFSAFIVAQYVTELQKVTLHPAVKKHLTEGIYHILDLCIERDIKFLNASLPAGVREVFKDLYDDYNHYHKAKKHGEEKYTA</sequence>
<dbReference type="InterPro" id="IPR052609">
    <property type="entry name" value="Ribosome_Biogenesis_Reg"/>
</dbReference>
<dbReference type="OrthoDB" id="160374at2759"/>
<comment type="caution">
    <text evidence="2">The sequence shown here is derived from an EMBL/GenBank/DDBJ whole genome shotgun (WGS) entry which is preliminary data.</text>
</comment>
<proteinExistence type="predicted"/>
<accession>A0A7L0DWF4</accession>
<protein>
    <submittedName>
        <fullName evidence="2">URB2 protein</fullName>
    </submittedName>
</protein>
<keyword evidence="3" id="KW-1185">Reference proteome</keyword>
<dbReference type="PANTHER" id="PTHR15682:SF2">
    <property type="entry name" value="UNHEALTHY RIBOSOME BIOGENESIS PROTEIN 2 HOMOLOG"/>
    <property type="match status" value="1"/>
</dbReference>
<name>A0A7L0DWF4_TROML</name>
<dbReference type="GO" id="GO:0005730">
    <property type="term" value="C:nucleolus"/>
    <property type="evidence" value="ECO:0007669"/>
    <property type="project" value="TreeGrafter"/>
</dbReference>
<feature type="domain" description="Nucleolar 27S pre-rRNA processing Urb2/Npa2 C-terminal" evidence="1">
    <location>
        <begin position="1339"/>
        <end position="1533"/>
    </location>
</feature>
<dbReference type="PANTHER" id="PTHR15682">
    <property type="entry name" value="UNHEALTHY RIBOSOME BIOGENESIS PROTEIN 2 HOMOLOG"/>
    <property type="match status" value="1"/>
</dbReference>
<dbReference type="Proteomes" id="UP000550660">
    <property type="component" value="Unassembled WGS sequence"/>
</dbReference>
<evidence type="ECO:0000313" key="2">
    <source>
        <dbReference type="EMBL" id="NXJ74951.1"/>
    </source>
</evidence>
<gene>
    <name evidence="2" type="primary">Urb2</name>
    <name evidence="2" type="ORF">TROMEL_R07790</name>
</gene>
<evidence type="ECO:0000259" key="1">
    <source>
        <dbReference type="Pfam" id="PF10441"/>
    </source>
</evidence>
<dbReference type="GO" id="GO:0042254">
    <property type="term" value="P:ribosome biogenesis"/>
    <property type="evidence" value="ECO:0007669"/>
    <property type="project" value="TreeGrafter"/>
</dbReference>
<dbReference type="Pfam" id="PF10441">
    <property type="entry name" value="Urb2"/>
    <property type="match status" value="1"/>
</dbReference>
<organism evidence="2 3">
    <name type="scientific">Trogon melanurus</name>
    <name type="common">Black-tailed trogon</name>
    <dbReference type="NCBI Taxonomy" id="56311"/>
    <lineage>
        <taxon>Eukaryota</taxon>
        <taxon>Metazoa</taxon>
        <taxon>Chordata</taxon>
        <taxon>Craniata</taxon>
        <taxon>Vertebrata</taxon>
        <taxon>Euteleostomi</taxon>
        <taxon>Archelosauria</taxon>
        <taxon>Archosauria</taxon>
        <taxon>Dinosauria</taxon>
        <taxon>Saurischia</taxon>
        <taxon>Theropoda</taxon>
        <taxon>Coelurosauria</taxon>
        <taxon>Aves</taxon>
        <taxon>Neognathae</taxon>
        <taxon>Neoaves</taxon>
        <taxon>Telluraves</taxon>
        <taxon>Coraciimorphae</taxon>
        <taxon>Trogoniformes</taxon>
        <taxon>Trogonidae</taxon>
        <taxon>Trogon</taxon>
    </lineage>
</organism>
<feature type="non-terminal residue" evidence="2">
    <location>
        <position position="1542"/>
    </location>
</feature>
<feature type="non-terminal residue" evidence="2">
    <location>
        <position position="1"/>
    </location>
</feature>
<dbReference type="InterPro" id="IPR018849">
    <property type="entry name" value="Urb2/Npa2_C"/>
</dbReference>
<dbReference type="EMBL" id="VXAG01000047">
    <property type="protein sequence ID" value="NXJ74951.1"/>
    <property type="molecule type" value="Genomic_DNA"/>
</dbReference>
<reference evidence="2 3" key="1">
    <citation type="submission" date="2019-09" db="EMBL/GenBank/DDBJ databases">
        <title>Bird 10,000 Genomes (B10K) Project - Family phase.</title>
        <authorList>
            <person name="Zhang G."/>
        </authorList>
    </citation>
    <scope>NUCLEOTIDE SEQUENCE [LARGE SCALE GENOMIC DNA]</scope>
    <source>
        <strain evidence="2">B10K-DU-007-40</strain>
        <tissue evidence="2">Mixed tissue sample</tissue>
    </source>
</reference>